<dbReference type="HOGENOM" id="CLU_382209_0_0_1"/>
<dbReference type="InParanoid" id="C4V837"/>
<reference evidence="2" key="1">
    <citation type="journal article" date="2009" name="PLoS Pathog.">
        <title>Genomic analyses of the microsporidian Nosema ceranae, an emergent pathogen of honey bees.</title>
        <authorList>
            <person name="Cornman R.S."/>
            <person name="Chen Y.P."/>
            <person name="Schatz M.C."/>
            <person name="Street C."/>
            <person name="Zhao Y."/>
            <person name="Desany B."/>
            <person name="Egholm M."/>
            <person name="Hutchison S."/>
            <person name="Pettis J.S."/>
            <person name="Lipkin W.I."/>
            <person name="Evans J.D."/>
        </authorList>
    </citation>
    <scope>NUCLEOTIDE SEQUENCE [LARGE SCALE GENOMIC DNA]</scope>
    <source>
        <strain evidence="2">BRL01</strain>
    </source>
</reference>
<dbReference type="KEGG" id="nce:NCER_100640"/>
<protein>
    <submittedName>
        <fullName evidence="1">Uncharacterized protein</fullName>
    </submittedName>
</protein>
<dbReference type="EMBL" id="ACOL01000038">
    <property type="protein sequence ID" value="EEQ82622.1"/>
    <property type="molecule type" value="Genomic_DNA"/>
</dbReference>
<proteinExistence type="predicted"/>
<dbReference type="Proteomes" id="UP000009082">
    <property type="component" value="Unassembled WGS sequence"/>
</dbReference>
<dbReference type="VEuPathDB" id="MicrosporidiaDB:NCER_100640"/>
<evidence type="ECO:0000313" key="2">
    <source>
        <dbReference type="Proteomes" id="UP000009082"/>
    </source>
</evidence>
<name>C4V837_VAIC1</name>
<dbReference type="AlphaFoldDB" id="C4V837"/>
<gene>
    <name evidence="1" type="ORF">NCER_100640</name>
</gene>
<organism evidence="2">
    <name type="scientific">Vairimorpha ceranae (strain BRL01)</name>
    <name type="common">Microsporidian parasite</name>
    <name type="synonym">Nosema ceranae</name>
    <dbReference type="NCBI Taxonomy" id="578460"/>
    <lineage>
        <taxon>Eukaryota</taxon>
        <taxon>Fungi</taxon>
        <taxon>Fungi incertae sedis</taxon>
        <taxon>Microsporidia</taxon>
        <taxon>Nosematidae</taxon>
        <taxon>Vairimorpha</taxon>
    </lineage>
</organism>
<sequence length="724" mass="86780">MLKHSFMSKLPYLFPSHCIRQLKQISLILLKPLIKSIQSFSALYKVSSYELHSEIQKFVKLGKSIVSTRIPYSSFILHISSLTSILSSRGRPTSNIWAKKKLCLSLAMHQINQHNNEQAVKKEDILKWIPKTNSSFKLIESLLSTPTNLQEILNYNPIIISVLVDQPYKRELLTIIYKLLFIVHFTSSHFKILRTNINLVSDEEYFIKIGFFIKPPNFLKKLSKSTLDFLTIEEIYKFKEFIYLAKNNAIFYKKIYVHKLFKNERLRILQLVKDKNEIVSLKNYTLEQADYLYSIRKELSTKNILQIVEYKIKKGIISKYKYKMRYLLIVFKKLEEKYFNPKISKENISKNLPYKFKNKNVQEWIRYFIIKTKRYEVDTQYFTVLKGNEILRKYFLYQVKDEIDSFIVENIENIENLTYILDFIRYTKRFEYLLKLLRGTECENIKSLIKEIDIVNEEIAKEACKITENKKLILYIIRCQYDVLEELYNNDLFLQFINSFDANILVKHTDLIFVRKDVYENEKIFKELINKLHKKLPEKDRVFLYILKYMNNNYQDYLYDICPLFFDDTKYMSFYVHICLKYNKIPYGIMKYKINRDKIMLNFIYDKKLFLEYIKYEINPKVLFKILNKLQNKKNTTSLVPEDVYRVLIDLNLDNKKLINILKGKLKGLKYLIDTGEISCLLNLLIEYKNKKIIKGILREIIECIELDKHLNFIIKDLLLISLD</sequence>
<accession>C4V837</accession>
<evidence type="ECO:0000313" key="1">
    <source>
        <dbReference type="EMBL" id="EEQ82622.1"/>
    </source>
</evidence>